<feature type="compositionally biased region" description="Low complexity" evidence="1">
    <location>
        <begin position="43"/>
        <end position="56"/>
    </location>
</feature>
<name>A0ABV8L2P4_9NOCA</name>
<evidence type="ECO:0000256" key="1">
    <source>
        <dbReference type="SAM" id="MobiDB-lite"/>
    </source>
</evidence>
<comment type="caution">
    <text evidence="3">The sequence shown here is derived from an EMBL/GenBank/DDBJ whole genome shotgun (WGS) entry which is preliminary data.</text>
</comment>
<proteinExistence type="predicted"/>
<evidence type="ECO:0000256" key="2">
    <source>
        <dbReference type="SAM" id="Phobius"/>
    </source>
</evidence>
<keyword evidence="2" id="KW-0812">Transmembrane</keyword>
<feature type="region of interest" description="Disordered" evidence="1">
    <location>
        <begin position="216"/>
        <end position="238"/>
    </location>
</feature>
<feature type="transmembrane region" description="Helical" evidence="2">
    <location>
        <begin position="20"/>
        <end position="40"/>
    </location>
</feature>
<accession>A0ABV8L2P4</accession>
<gene>
    <name evidence="3" type="ORF">ACFOW8_08435</name>
</gene>
<dbReference type="Proteomes" id="UP001595767">
    <property type="component" value="Unassembled WGS sequence"/>
</dbReference>
<organism evidence="3 4">
    <name type="scientific">Nocardia rhizosphaerae</name>
    <dbReference type="NCBI Taxonomy" id="1691571"/>
    <lineage>
        <taxon>Bacteria</taxon>
        <taxon>Bacillati</taxon>
        <taxon>Actinomycetota</taxon>
        <taxon>Actinomycetes</taxon>
        <taxon>Mycobacteriales</taxon>
        <taxon>Nocardiaceae</taxon>
        <taxon>Nocardia</taxon>
    </lineage>
</organism>
<keyword evidence="2" id="KW-0472">Membrane</keyword>
<protein>
    <recommendedName>
        <fullName evidence="5">DUF4352 domain-containing protein</fullName>
    </recommendedName>
</protein>
<dbReference type="RefSeq" id="WP_378547885.1">
    <property type="nucleotide sequence ID" value="NZ_JBHSBA010000003.1"/>
</dbReference>
<keyword evidence="4" id="KW-1185">Reference proteome</keyword>
<evidence type="ECO:0000313" key="4">
    <source>
        <dbReference type="Proteomes" id="UP001595767"/>
    </source>
</evidence>
<feature type="region of interest" description="Disordered" evidence="1">
    <location>
        <begin position="43"/>
        <end position="63"/>
    </location>
</feature>
<evidence type="ECO:0008006" key="5">
    <source>
        <dbReference type="Google" id="ProtNLM"/>
    </source>
</evidence>
<sequence>MIDPKTPSAESASRSQRGLLIAAIALAVLAVVGIGVLVGMSHSPSSGETSTAESASGGIGSPIEFRRADSGELIGTITIRDSVLVPAECVIDPVAGTAGLAIQVEIDNSGTVGIGSPDMYTLTTLHRDGITHPTENGVLKSSCSERWPSGKSADVGLRTSQWILLHVQQDPIAVQYTPIVAAPGSTWANLELVATAPKSVTIPLPATMSTAAMPTATAATTPSTPAASATTQAPPPTKTAVAPAAGVACDPDVDNWATDASGGQLKCAYAGGPTPKWVNSAPLIGTRTPGTPCRQGEGVAESPSGQTLVCAGMSADTSVWTPGP</sequence>
<keyword evidence="2" id="KW-1133">Transmembrane helix</keyword>
<reference evidence="4" key="1">
    <citation type="journal article" date="2019" name="Int. J. Syst. Evol. Microbiol.">
        <title>The Global Catalogue of Microorganisms (GCM) 10K type strain sequencing project: providing services to taxonomists for standard genome sequencing and annotation.</title>
        <authorList>
            <consortium name="The Broad Institute Genomics Platform"/>
            <consortium name="The Broad Institute Genome Sequencing Center for Infectious Disease"/>
            <person name="Wu L."/>
            <person name="Ma J."/>
        </authorList>
    </citation>
    <scope>NUCLEOTIDE SEQUENCE [LARGE SCALE GENOMIC DNA]</scope>
    <source>
        <strain evidence="4">CGMCC 4.7204</strain>
    </source>
</reference>
<dbReference type="EMBL" id="JBHSBA010000003">
    <property type="protein sequence ID" value="MFC4124951.1"/>
    <property type="molecule type" value="Genomic_DNA"/>
</dbReference>
<evidence type="ECO:0000313" key="3">
    <source>
        <dbReference type="EMBL" id="MFC4124951.1"/>
    </source>
</evidence>